<proteinExistence type="predicted"/>
<feature type="signal peptide" evidence="1">
    <location>
        <begin position="1"/>
        <end position="28"/>
    </location>
</feature>
<gene>
    <name evidence="2" type="ORF">B0T17DRAFT_526024</name>
</gene>
<name>A0AA40C8N9_9PEZI</name>
<evidence type="ECO:0000256" key="1">
    <source>
        <dbReference type="SAM" id="SignalP"/>
    </source>
</evidence>
<reference evidence="2" key="1">
    <citation type="submission" date="2023-06" db="EMBL/GenBank/DDBJ databases">
        <title>Genome-scale phylogeny and comparative genomics of the fungal order Sordariales.</title>
        <authorList>
            <consortium name="Lawrence Berkeley National Laboratory"/>
            <person name="Hensen N."/>
            <person name="Bonometti L."/>
            <person name="Westerberg I."/>
            <person name="Brannstrom I.O."/>
            <person name="Guillou S."/>
            <person name="Cros-Aarteil S."/>
            <person name="Calhoun S."/>
            <person name="Haridas S."/>
            <person name="Kuo A."/>
            <person name="Mondo S."/>
            <person name="Pangilinan J."/>
            <person name="Riley R."/>
            <person name="LaButti K."/>
            <person name="Andreopoulos B."/>
            <person name="Lipzen A."/>
            <person name="Chen C."/>
            <person name="Yanf M."/>
            <person name="Daum C."/>
            <person name="Ng V."/>
            <person name="Clum A."/>
            <person name="Steindorff A."/>
            <person name="Ohm R."/>
            <person name="Martin F."/>
            <person name="Silar P."/>
            <person name="Natvig D."/>
            <person name="Lalanne C."/>
            <person name="Gautier V."/>
            <person name="Ament-velasquez S.L."/>
            <person name="Kruys A."/>
            <person name="Hutchinson M.I."/>
            <person name="Powell A.J."/>
            <person name="Barry K."/>
            <person name="Miller A.N."/>
            <person name="Grigoriev I.V."/>
            <person name="Debuchy R."/>
            <person name="Gladieux P."/>
            <person name="Thoren M.H."/>
            <person name="Johannesson H."/>
        </authorList>
    </citation>
    <scope>NUCLEOTIDE SEQUENCE</scope>
    <source>
        <strain evidence="2">SMH3391-2</strain>
    </source>
</reference>
<evidence type="ECO:0008006" key="4">
    <source>
        <dbReference type="Google" id="ProtNLM"/>
    </source>
</evidence>
<keyword evidence="1" id="KW-0732">Signal</keyword>
<dbReference type="AlphaFoldDB" id="A0AA40C8N9"/>
<evidence type="ECO:0000313" key="2">
    <source>
        <dbReference type="EMBL" id="KAK0629631.1"/>
    </source>
</evidence>
<dbReference type="EMBL" id="JAULSR010000002">
    <property type="protein sequence ID" value="KAK0629631.1"/>
    <property type="molecule type" value="Genomic_DNA"/>
</dbReference>
<comment type="caution">
    <text evidence="2">The sequence shown here is derived from an EMBL/GenBank/DDBJ whole genome shotgun (WGS) entry which is preliminary data.</text>
</comment>
<keyword evidence="3" id="KW-1185">Reference proteome</keyword>
<sequence>MHRPQACVCTRVMIALFCLFSGNLSVQSRQSYQYCTCISYTCLHTEHTCKATQALHRYGNTLAPVNACCAPDD</sequence>
<feature type="chain" id="PRO_5041360463" description="Secreted protein" evidence="1">
    <location>
        <begin position="29"/>
        <end position="73"/>
    </location>
</feature>
<protein>
    <recommendedName>
        <fullName evidence="4">Secreted protein</fullName>
    </recommendedName>
</protein>
<organism evidence="2 3">
    <name type="scientific">Bombardia bombarda</name>
    <dbReference type="NCBI Taxonomy" id="252184"/>
    <lineage>
        <taxon>Eukaryota</taxon>
        <taxon>Fungi</taxon>
        <taxon>Dikarya</taxon>
        <taxon>Ascomycota</taxon>
        <taxon>Pezizomycotina</taxon>
        <taxon>Sordariomycetes</taxon>
        <taxon>Sordariomycetidae</taxon>
        <taxon>Sordariales</taxon>
        <taxon>Lasiosphaeriaceae</taxon>
        <taxon>Bombardia</taxon>
    </lineage>
</organism>
<evidence type="ECO:0000313" key="3">
    <source>
        <dbReference type="Proteomes" id="UP001174934"/>
    </source>
</evidence>
<accession>A0AA40C8N9</accession>
<dbReference type="Proteomes" id="UP001174934">
    <property type="component" value="Unassembled WGS sequence"/>
</dbReference>